<name>A0A523UQ64_UNCT6</name>
<feature type="domain" description="OLD protein-like TOPRIM" evidence="3">
    <location>
        <begin position="390"/>
        <end position="469"/>
    </location>
</feature>
<evidence type="ECO:0000313" key="4">
    <source>
        <dbReference type="EMBL" id="TET44559.1"/>
    </source>
</evidence>
<feature type="domain" description="Endonuclease GajA/Old nuclease/RecF-like AAA" evidence="2">
    <location>
        <begin position="1"/>
        <end position="54"/>
    </location>
</feature>
<evidence type="ECO:0000259" key="3">
    <source>
        <dbReference type="Pfam" id="PF20469"/>
    </source>
</evidence>
<proteinExistence type="predicted"/>
<dbReference type="PANTHER" id="PTHR43581">
    <property type="entry name" value="ATP/GTP PHOSPHATASE"/>
    <property type="match status" value="1"/>
</dbReference>
<dbReference type="Pfam" id="PF20469">
    <property type="entry name" value="OLD-like_TOPRIM"/>
    <property type="match status" value="1"/>
</dbReference>
<dbReference type="InterPro" id="IPR041685">
    <property type="entry name" value="AAA_GajA/Old/RecF-like"/>
</dbReference>
<feature type="region of interest" description="Disordered" evidence="1">
    <location>
        <begin position="464"/>
        <end position="486"/>
    </location>
</feature>
<dbReference type="InterPro" id="IPR027417">
    <property type="entry name" value="P-loop_NTPase"/>
</dbReference>
<dbReference type="EMBL" id="SOJN01000121">
    <property type="protein sequence ID" value="TET44559.1"/>
    <property type="molecule type" value="Genomic_DNA"/>
</dbReference>
<evidence type="ECO:0000259" key="2">
    <source>
        <dbReference type="Pfam" id="PF13175"/>
    </source>
</evidence>
<dbReference type="CDD" id="cd01026">
    <property type="entry name" value="TOPRIM_OLD"/>
    <property type="match status" value="1"/>
</dbReference>
<dbReference type="Gene3D" id="3.40.50.300">
    <property type="entry name" value="P-loop containing nucleotide triphosphate hydrolases"/>
    <property type="match status" value="1"/>
</dbReference>
<feature type="domain" description="Endonuclease GajA/Old nuclease/RecF-like AAA" evidence="2">
    <location>
        <begin position="151"/>
        <end position="341"/>
    </location>
</feature>
<dbReference type="CDD" id="cd00267">
    <property type="entry name" value="ABC_ATPase"/>
    <property type="match status" value="1"/>
</dbReference>
<accession>A0A523UQ64</accession>
<dbReference type="PANTHER" id="PTHR43581:SF4">
    <property type="entry name" value="ATP_GTP PHOSPHATASE"/>
    <property type="match status" value="1"/>
</dbReference>
<gene>
    <name evidence="4" type="ORF">E3J62_09965</name>
</gene>
<dbReference type="InterPro" id="IPR034139">
    <property type="entry name" value="TOPRIM_OLD"/>
</dbReference>
<organism evidence="4 5">
    <name type="scientific">candidate division TA06 bacterium</name>
    <dbReference type="NCBI Taxonomy" id="2250710"/>
    <lineage>
        <taxon>Bacteria</taxon>
        <taxon>Bacteria division TA06</taxon>
    </lineage>
</organism>
<reference evidence="4 5" key="1">
    <citation type="submission" date="2019-03" db="EMBL/GenBank/DDBJ databases">
        <title>Metabolic potential of uncultured bacteria and archaea associated with petroleum seepage in deep-sea sediments.</title>
        <authorList>
            <person name="Dong X."/>
            <person name="Hubert C."/>
        </authorList>
    </citation>
    <scope>NUCLEOTIDE SEQUENCE [LARGE SCALE GENOMIC DNA]</scope>
    <source>
        <strain evidence="4">E44_bin18</strain>
    </source>
</reference>
<protein>
    <submittedName>
        <fullName evidence="4">DUF2813 domain-containing protein</fullName>
    </submittedName>
</protein>
<dbReference type="Pfam" id="PF13175">
    <property type="entry name" value="AAA_15"/>
    <property type="match status" value="2"/>
</dbReference>
<evidence type="ECO:0000256" key="1">
    <source>
        <dbReference type="SAM" id="MobiDB-lite"/>
    </source>
</evidence>
<dbReference type="InterPro" id="IPR051396">
    <property type="entry name" value="Bact_Antivir_Def_Nuclease"/>
</dbReference>
<dbReference type="Proteomes" id="UP000315525">
    <property type="component" value="Unassembled WGS sequence"/>
</dbReference>
<evidence type="ECO:0000313" key="5">
    <source>
        <dbReference type="Proteomes" id="UP000315525"/>
    </source>
</evidence>
<comment type="caution">
    <text evidence="4">The sequence shown here is derived from an EMBL/GenBank/DDBJ whole genome shotgun (WGS) entry which is preliminary data.</text>
</comment>
<dbReference type="SUPFAM" id="SSF52540">
    <property type="entry name" value="P-loop containing nucleoside triphosphate hydrolases"/>
    <property type="match status" value="1"/>
</dbReference>
<sequence>MYLNELHIEGYKGFRNPFSVFLRKGLNVIVGENASGKTAIIDAIRLLLREDEFGHSPVTESDFHRPFHPLQEAAQAFRLRAVFADLSDKEHVAFLPWSDMDGNASLALLVDNKPNHRGRYKRTLWGGASQASMFEWELFDTINCVYLPPLRDAEARLSEGKSSRLARLLKNLQRQAIQEAKQKGEPLPLEKEVHEFNKQLSSDKDGPIAQANNLIRTRLLESLGSVFGQDTHIQFSEVSFSRIVESLRLLFFPNIGGASSPADFRVLDENSLGYNNLLYLATVLAELTETHDETDYLRVLLIEEPEAHLHPQLQIRLLKYLENTARDKNVQVIVTTHSPVLASSVSLDTVIQLCVVNEMPRAIALRSCGLTDHSKAFLNRWLDATKSTLLFARGIILVEGIGEAMLLPELAKIVLREHKELPETLEDAGVSVINMNGIYFKHFMQLFADLCESGSESVPVRCAGITDNDPPKDSKPTPSNLAKGENPALNLQDAARASERARLYSSPLKTFEYDLAMEGSNLKVLIPVALSLVDTDGSIREYYEGLTRKNWCTESEDSRADASMYLLQHIDKGEFAQALATQLVLSNEIIPVPEYIRKAVIWACGGNPDES</sequence>
<dbReference type="AlphaFoldDB" id="A0A523UQ64"/>